<dbReference type="EMBL" id="KN824279">
    <property type="protein sequence ID" value="KIM32553.1"/>
    <property type="molecule type" value="Genomic_DNA"/>
</dbReference>
<dbReference type="AlphaFoldDB" id="A0A0C2X2R5"/>
<dbReference type="GO" id="GO:1990070">
    <property type="term" value="C:TRAPPI protein complex"/>
    <property type="evidence" value="ECO:0007669"/>
    <property type="project" value="TreeGrafter"/>
</dbReference>
<dbReference type="PANTHER" id="PTHR20902:SF0">
    <property type="entry name" value="TRAFFICKING PROTEIN PARTICLE COMPLEX SUBUNIT 5"/>
    <property type="match status" value="1"/>
</dbReference>
<organism evidence="8 9">
    <name type="scientific">Serendipita vermifera MAFF 305830</name>
    <dbReference type="NCBI Taxonomy" id="933852"/>
    <lineage>
        <taxon>Eukaryota</taxon>
        <taxon>Fungi</taxon>
        <taxon>Dikarya</taxon>
        <taxon>Basidiomycota</taxon>
        <taxon>Agaricomycotina</taxon>
        <taxon>Agaricomycetes</taxon>
        <taxon>Sebacinales</taxon>
        <taxon>Serendipitaceae</taxon>
        <taxon>Serendipita</taxon>
    </lineage>
</organism>
<dbReference type="InterPro" id="IPR016696">
    <property type="entry name" value="TRAPP-I_su5"/>
</dbReference>
<dbReference type="STRING" id="933852.A0A0C2X2R5"/>
<name>A0A0C2X2R5_SERVB</name>
<feature type="region of interest" description="Disordered" evidence="7">
    <location>
        <begin position="19"/>
        <end position="68"/>
    </location>
</feature>
<keyword evidence="4" id="KW-0256">Endoplasmic reticulum</keyword>
<feature type="compositionally biased region" description="Low complexity" evidence="7">
    <location>
        <begin position="19"/>
        <end position="64"/>
    </location>
</feature>
<evidence type="ECO:0000256" key="5">
    <source>
        <dbReference type="ARBA" id="ARBA00022892"/>
    </source>
</evidence>
<evidence type="ECO:0000256" key="2">
    <source>
        <dbReference type="ARBA" id="ARBA00004555"/>
    </source>
</evidence>
<dbReference type="HOGENOM" id="CLU_1928882_0_0_1"/>
<dbReference type="Gene3D" id="3.30.1380.20">
    <property type="entry name" value="Trafficking protein particle complex subunit 3"/>
    <property type="match status" value="1"/>
</dbReference>
<dbReference type="PANTHER" id="PTHR20902">
    <property type="entry name" value="41-2 PROTEIN ANTIGEN-RELATED"/>
    <property type="match status" value="1"/>
</dbReference>
<proteinExistence type="predicted"/>
<evidence type="ECO:0000256" key="7">
    <source>
        <dbReference type="SAM" id="MobiDB-lite"/>
    </source>
</evidence>
<gene>
    <name evidence="8" type="ORF">M408DRAFT_19953</name>
</gene>
<keyword evidence="3" id="KW-0813">Transport</keyword>
<sequence>MYTTGHAVVHPRLSVLSTSSLPASATTSSDPNTPPSSRYSLPPVSSSSATAYSTSSSATAFTTSNPNPVAVNLVRPNIYDRPLNKTRNAEVSLSAFAFLFGEMVQYTQKRVAGIADFERKWGYLTSNMVRY</sequence>
<keyword evidence="9" id="KW-1185">Reference proteome</keyword>
<dbReference type="OrthoDB" id="10254842at2759"/>
<keyword evidence="5" id="KW-0931">ER-Golgi transport</keyword>
<keyword evidence="6" id="KW-0333">Golgi apparatus</keyword>
<dbReference type="GO" id="GO:0006888">
    <property type="term" value="P:endoplasmic reticulum to Golgi vesicle-mediated transport"/>
    <property type="evidence" value="ECO:0007669"/>
    <property type="project" value="TreeGrafter"/>
</dbReference>
<protein>
    <submittedName>
        <fullName evidence="8">Uncharacterized protein</fullName>
    </submittedName>
</protein>
<evidence type="ECO:0000256" key="6">
    <source>
        <dbReference type="ARBA" id="ARBA00023034"/>
    </source>
</evidence>
<dbReference type="GO" id="GO:0005783">
    <property type="term" value="C:endoplasmic reticulum"/>
    <property type="evidence" value="ECO:0007669"/>
    <property type="project" value="UniProtKB-SubCell"/>
</dbReference>
<evidence type="ECO:0000256" key="4">
    <source>
        <dbReference type="ARBA" id="ARBA00022824"/>
    </source>
</evidence>
<evidence type="ECO:0000256" key="1">
    <source>
        <dbReference type="ARBA" id="ARBA00004240"/>
    </source>
</evidence>
<evidence type="ECO:0000313" key="9">
    <source>
        <dbReference type="Proteomes" id="UP000054097"/>
    </source>
</evidence>
<reference evidence="9" key="2">
    <citation type="submission" date="2015-01" db="EMBL/GenBank/DDBJ databases">
        <title>Evolutionary Origins and Diversification of the Mycorrhizal Mutualists.</title>
        <authorList>
            <consortium name="DOE Joint Genome Institute"/>
            <consortium name="Mycorrhizal Genomics Consortium"/>
            <person name="Kohler A."/>
            <person name="Kuo A."/>
            <person name="Nagy L.G."/>
            <person name="Floudas D."/>
            <person name="Copeland A."/>
            <person name="Barry K.W."/>
            <person name="Cichocki N."/>
            <person name="Veneault-Fourrey C."/>
            <person name="LaButti K."/>
            <person name="Lindquist E.A."/>
            <person name="Lipzen A."/>
            <person name="Lundell T."/>
            <person name="Morin E."/>
            <person name="Murat C."/>
            <person name="Riley R."/>
            <person name="Ohm R."/>
            <person name="Sun H."/>
            <person name="Tunlid A."/>
            <person name="Henrissat B."/>
            <person name="Grigoriev I.V."/>
            <person name="Hibbett D.S."/>
            <person name="Martin F."/>
        </authorList>
    </citation>
    <scope>NUCLEOTIDE SEQUENCE [LARGE SCALE GENOMIC DNA]</scope>
    <source>
        <strain evidence="9">MAFF 305830</strain>
    </source>
</reference>
<reference evidence="8 9" key="1">
    <citation type="submission" date="2014-04" db="EMBL/GenBank/DDBJ databases">
        <authorList>
            <consortium name="DOE Joint Genome Institute"/>
            <person name="Kuo A."/>
            <person name="Zuccaro A."/>
            <person name="Kohler A."/>
            <person name="Nagy L.G."/>
            <person name="Floudas D."/>
            <person name="Copeland A."/>
            <person name="Barry K.W."/>
            <person name="Cichocki N."/>
            <person name="Veneault-Fourrey C."/>
            <person name="LaButti K."/>
            <person name="Lindquist E.A."/>
            <person name="Lipzen A."/>
            <person name="Lundell T."/>
            <person name="Morin E."/>
            <person name="Murat C."/>
            <person name="Sun H."/>
            <person name="Tunlid A."/>
            <person name="Henrissat B."/>
            <person name="Grigoriev I.V."/>
            <person name="Hibbett D.S."/>
            <person name="Martin F."/>
            <person name="Nordberg H.P."/>
            <person name="Cantor M.N."/>
            <person name="Hua S.X."/>
        </authorList>
    </citation>
    <scope>NUCLEOTIDE SEQUENCE [LARGE SCALE GENOMIC DNA]</scope>
    <source>
        <strain evidence="8 9">MAFF 305830</strain>
    </source>
</reference>
<evidence type="ECO:0000313" key="8">
    <source>
        <dbReference type="EMBL" id="KIM32553.1"/>
    </source>
</evidence>
<evidence type="ECO:0000256" key="3">
    <source>
        <dbReference type="ARBA" id="ARBA00022448"/>
    </source>
</evidence>
<accession>A0A0C2X2R5</accession>
<dbReference type="GO" id="GO:1990072">
    <property type="term" value="C:TRAPPIII protein complex"/>
    <property type="evidence" value="ECO:0007669"/>
    <property type="project" value="TreeGrafter"/>
</dbReference>
<dbReference type="Proteomes" id="UP000054097">
    <property type="component" value="Unassembled WGS sequence"/>
</dbReference>
<comment type="subcellular location">
    <subcellularLocation>
        <location evidence="1">Endoplasmic reticulum</location>
    </subcellularLocation>
    <subcellularLocation>
        <location evidence="2">Golgi apparatus</location>
    </subcellularLocation>
</comment>
<dbReference type="GO" id="GO:1990071">
    <property type="term" value="C:TRAPPII protein complex"/>
    <property type="evidence" value="ECO:0007669"/>
    <property type="project" value="TreeGrafter"/>
</dbReference>